<accession>A0AAP2GUC3</accession>
<dbReference type="RefSeq" id="WP_254084909.1">
    <property type="nucleotide sequence ID" value="NZ_JAHESE010000012.1"/>
</dbReference>
<evidence type="ECO:0000256" key="1">
    <source>
        <dbReference type="SAM" id="Coils"/>
    </source>
</evidence>
<dbReference type="Pfam" id="PF05670">
    <property type="entry name" value="NFACT-R_1"/>
    <property type="match status" value="1"/>
</dbReference>
<dbReference type="InterPro" id="IPR051608">
    <property type="entry name" value="RQC_Subunit_NEMF"/>
</dbReference>
<dbReference type="AlphaFoldDB" id="A0AAP2GUC3"/>
<dbReference type="Gene3D" id="2.30.310.10">
    <property type="entry name" value="ibrinogen binding protein from staphylococcus aureus domain"/>
    <property type="match status" value="1"/>
</dbReference>
<sequence>MHNNYYFLVPLSHELDSLLRGTVISECFSQNKDELIVRFETLSEPFFIKASLEPAFSCLSFPSNFHRARKNSVDLFPILIGQRVLDVHPFENERSIALVLSNDLTLLFKMHANRSNVLLFEHDTVTALFRNNMSADEGLHLSTLSRTIDWSGEAFVQHQGNLRALYFTFGKVTWEYLSQRGFDTQSLDGRWQLIKIVREQLMFHHSYFIVEADGMVYFSLLPVPGALRKFSNPLEAINEFFHTYTHRAAFVRERQAAIASLREKLKGSENYYQKTFEKLAEVERDTNYKTWADLIMAYMHTLQPGQETVTFPDFYNDQNTITIKLKKDLSPQKNAEAFYRKAKNQHIEIQRLQQSLETKEKEMARLKQEIATLEASTDLKTVRAEVGRNPVFAVKEKQPVPLPYHEFIYHGFKIWVGKNAQSNDTLTLRYGYKEDLWLHAKDVPGSHVLIKHQANKPFPKDVIERAAELAAYNSKRKTETLCPVVVTPRKYVRKRKGDPAGAVVVEREEVILVVPRLEGEH</sequence>
<dbReference type="GO" id="GO:1990112">
    <property type="term" value="C:RQC complex"/>
    <property type="evidence" value="ECO:0007669"/>
    <property type="project" value="TreeGrafter"/>
</dbReference>
<dbReference type="InterPro" id="IPR008532">
    <property type="entry name" value="NFACT_RNA-bd"/>
</dbReference>
<dbReference type="GO" id="GO:0072344">
    <property type="term" value="P:rescue of stalled ribosome"/>
    <property type="evidence" value="ECO:0007669"/>
    <property type="project" value="TreeGrafter"/>
</dbReference>
<dbReference type="Pfam" id="PF05833">
    <property type="entry name" value="NFACT_N"/>
    <property type="match status" value="1"/>
</dbReference>
<organism evidence="3 4">
    <name type="scientific">Dawidia cretensis</name>
    <dbReference type="NCBI Taxonomy" id="2782350"/>
    <lineage>
        <taxon>Bacteria</taxon>
        <taxon>Pseudomonadati</taxon>
        <taxon>Bacteroidota</taxon>
        <taxon>Cytophagia</taxon>
        <taxon>Cytophagales</taxon>
        <taxon>Chryseotaleaceae</taxon>
        <taxon>Dawidia</taxon>
    </lineage>
</organism>
<reference evidence="3 4" key="1">
    <citation type="submission" date="2021-05" db="EMBL/GenBank/DDBJ databases">
        <title>A Polyphasic approach of four new species of the genus Ohtaekwangia: Ohtaekwangia histidinii sp. nov., Ohtaekwangia cretensis sp. nov., Ohtaekwangia indiensis sp. nov., Ohtaekwangia reichenbachii sp. nov. from diverse environment.</title>
        <authorList>
            <person name="Octaviana S."/>
        </authorList>
    </citation>
    <scope>NUCLEOTIDE SEQUENCE [LARGE SCALE GENOMIC DNA]</scope>
    <source>
        <strain evidence="3 4">PWU5</strain>
    </source>
</reference>
<dbReference type="PANTHER" id="PTHR15239">
    <property type="entry name" value="NUCLEAR EXPORT MEDIATOR FACTOR NEMF"/>
    <property type="match status" value="1"/>
</dbReference>
<dbReference type="PANTHER" id="PTHR15239:SF6">
    <property type="entry name" value="RIBOSOME QUALITY CONTROL COMPLEX SUBUNIT NEMF"/>
    <property type="match status" value="1"/>
</dbReference>
<evidence type="ECO:0000313" key="4">
    <source>
        <dbReference type="Proteomes" id="UP001319080"/>
    </source>
</evidence>
<comment type="caution">
    <text evidence="3">The sequence shown here is derived from an EMBL/GenBank/DDBJ whole genome shotgun (WGS) entry which is preliminary data.</text>
</comment>
<evidence type="ECO:0000313" key="3">
    <source>
        <dbReference type="EMBL" id="MBT1709333.1"/>
    </source>
</evidence>
<protein>
    <submittedName>
        <fullName evidence="3">DUF814 domain-containing protein</fullName>
    </submittedName>
</protein>
<feature type="coiled-coil region" evidence="1">
    <location>
        <begin position="342"/>
        <end position="376"/>
    </location>
</feature>
<name>A0AAP2GUC3_9BACT</name>
<dbReference type="GO" id="GO:0000049">
    <property type="term" value="F:tRNA binding"/>
    <property type="evidence" value="ECO:0007669"/>
    <property type="project" value="TreeGrafter"/>
</dbReference>
<proteinExistence type="predicted"/>
<dbReference type="Proteomes" id="UP001319080">
    <property type="component" value="Unassembled WGS sequence"/>
</dbReference>
<dbReference type="GO" id="GO:0043023">
    <property type="term" value="F:ribosomal large subunit binding"/>
    <property type="evidence" value="ECO:0007669"/>
    <property type="project" value="TreeGrafter"/>
</dbReference>
<evidence type="ECO:0000259" key="2">
    <source>
        <dbReference type="Pfam" id="PF05670"/>
    </source>
</evidence>
<keyword evidence="1" id="KW-0175">Coiled coil</keyword>
<keyword evidence="4" id="KW-1185">Reference proteome</keyword>
<dbReference type="EMBL" id="JAHESE010000012">
    <property type="protein sequence ID" value="MBT1709333.1"/>
    <property type="molecule type" value="Genomic_DNA"/>
</dbReference>
<gene>
    <name evidence="3" type="ORF">KK062_13915</name>
</gene>
<feature type="domain" description="NFACT RNA-binding" evidence="2">
    <location>
        <begin position="411"/>
        <end position="497"/>
    </location>
</feature>